<name>A0A1I0F3V5_9RHOB</name>
<protein>
    <submittedName>
        <fullName evidence="13">Cytochrome c</fullName>
    </submittedName>
</protein>
<dbReference type="InterPro" id="IPR009056">
    <property type="entry name" value="Cyt_c-like_dom"/>
</dbReference>
<keyword evidence="2" id="KW-0813">Transport</keyword>
<dbReference type="PRINTS" id="PR00604">
    <property type="entry name" value="CYTCHRMECIAB"/>
</dbReference>
<dbReference type="FunFam" id="1.10.760.10:FF:000026">
    <property type="entry name" value="Cytochrome C, membrane-bound"/>
    <property type="match status" value="1"/>
</dbReference>
<dbReference type="Proteomes" id="UP000199180">
    <property type="component" value="Unassembled WGS sequence"/>
</dbReference>
<keyword evidence="6 11" id="KW-0479">Metal-binding</keyword>
<keyword evidence="14" id="KW-1185">Reference proteome</keyword>
<keyword evidence="5" id="KW-0812">Transmembrane</keyword>
<dbReference type="InterPro" id="IPR002327">
    <property type="entry name" value="Cyt_c_1A/1B"/>
</dbReference>
<dbReference type="RefSeq" id="WP_090734482.1">
    <property type="nucleotide sequence ID" value="NZ_FOHO01000006.1"/>
</dbReference>
<keyword evidence="10" id="KW-0472">Membrane</keyword>
<keyword evidence="4 11" id="KW-0349">Heme</keyword>
<dbReference type="PANTHER" id="PTHR11961">
    <property type="entry name" value="CYTOCHROME C"/>
    <property type="match status" value="1"/>
</dbReference>
<evidence type="ECO:0000256" key="7">
    <source>
        <dbReference type="ARBA" id="ARBA00022982"/>
    </source>
</evidence>
<dbReference type="InterPro" id="IPR036909">
    <property type="entry name" value="Cyt_c-like_dom_sf"/>
</dbReference>
<evidence type="ECO:0000256" key="8">
    <source>
        <dbReference type="ARBA" id="ARBA00022989"/>
    </source>
</evidence>
<dbReference type="STRING" id="364199.SAMN04489858_10638"/>
<reference evidence="13 14" key="1">
    <citation type="submission" date="2016-10" db="EMBL/GenBank/DDBJ databases">
        <authorList>
            <person name="de Groot N.N."/>
        </authorList>
    </citation>
    <scope>NUCLEOTIDE SEQUENCE [LARGE SCALE GENOMIC DNA]</scope>
    <source>
        <strain evidence="13 14">DSM 17862</strain>
    </source>
</reference>
<accession>A0A1I0F3V5</accession>
<keyword evidence="3" id="KW-1003">Cell membrane</keyword>
<comment type="subcellular location">
    <subcellularLocation>
        <location evidence="1">Cell membrane</location>
        <topology evidence="1">Single-pass membrane protein</topology>
    </subcellularLocation>
</comment>
<evidence type="ECO:0000313" key="14">
    <source>
        <dbReference type="Proteomes" id="UP000199180"/>
    </source>
</evidence>
<gene>
    <name evidence="13" type="ORF">SAMN04489858_10638</name>
</gene>
<sequence>MFNTMTVTKAAGALIGALLFLMLANWAASGLYHVGDSGHGGHGEEHAQAYSIPVEDSSEGGAEEEEQIDFAALMEAADPAAGEKGFGKCKACHKLDGSDGVGPHLNGVVGRPVAGIDGFAYSDAMVAHAGEAPDWTPEALQEFLENPKGVVSGTKMSFAGLKKPEDRADLIAYLQSVQ</sequence>
<feature type="domain" description="Cytochrome c" evidence="12">
    <location>
        <begin position="77"/>
        <end position="178"/>
    </location>
</feature>
<proteinExistence type="predicted"/>
<keyword evidence="9 11" id="KW-0408">Iron</keyword>
<dbReference type="AlphaFoldDB" id="A0A1I0F3V5"/>
<dbReference type="OrthoDB" id="9805828at2"/>
<dbReference type="PROSITE" id="PS51007">
    <property type="entry name" value="CYTC"/>
    <property type="match status" value="1"/>
</dbReference>
<evidence type="ECO:0000256" key="2">
    <source>
        <dbReference type="ARBA" id="ARBA00022448"/>
    </source>
</evidence>
<evidence type="ECO:0000256" key="4">
    <source>
        <dbReference type="ARBA" id="ARBA00022617"/>
    </source>
</evidence>
<evidence type="ECO:0000256" key="3">
    <source>
        <dbReference type="ARBA" id="ARBA00022475"/>
    </source>
</evidence>
<keyword evidence="7" id="KW-0249">Electron transport</keyword>
<evidence type="ECO:0000256" key="11">
    <source>
        <dbReference type="PROSITE-ProRule" id="PRU00433"/>
    </source>
</evidence>
<evidence type="ECO:0000256" key="10">
    <source>
        <dbReference type="ARBA" id="ARBA00023136"/>
    </source>
</evidence>
<dbReference type="GO" id="GO:0046872">
    <property type="term" value="F:metal ion binding"/>
    <property type="evidence" value="ECO:0007669"/>
    <property type="project" value="UniProtKB-KW"/>
</dbReference>
<dbReference type="SUPFAM" id="SSF46626">
    <property type="entry name" value="Cytochrome c"/>
    <property type="match status" value="1"/>
</dbReference>
<evidence type="ECO:0000256" key="5">
    <source>
        <dbReference type="ARBA" id="ARBA00022692"/>
    </source>
</evidence>
<evidence type="ECO:0000259" key="12">
    <source>
        <dbReference type="PROSITE" id="PS51007"/>
    </source>
</evidence>
<organism evidence="13 14">
    <name type="scientific">Paracoccus homiensis</name>
    <dbReference type="NCBI Taxonomy" id="364199"/>
    <lineage>
        <taxon>Bacteria</taxon>
        <taxon>Pseudomonadati</taxon>
        <taxon>Pseudomonadota</taxon>
        <taxon>Alphaproteobacteria</taxon>
        <taxon>Rhodobacterales</taxon>
        <taxon>Paracoccaceae</taxon>
        <taxon>Paracoccus</taxon>
    </lineage>
</organism>
<dbReference type="GO" id="GO:0020037">
    <property type="term" value="F:heme binding"/>
    <property type="evidence" value="ECO:0007669"/>
    <property type="project" value="InterPro"/>
</dbReference>
<dbReference type="EMBL" id="FOHO01000006">
    <property type="protein sequence ID" value="SET51711.1"/>
    <property type="molecule type" value="Genomic_DNA"/>
</dbReference>
<evidence type="ECO:0000256" key="1">
    <source>
        <dbReference type="ARBA" id="ARBA00004162"/>
    </source>
</evidence>
<evidence type="ECO:0000256" key="6">
    <source>
        <dbReference type="ARBA" id="ARBA00022723"/>
    </source>
</evidence>
<dbReference type="Pfam" id="PF00034">
    <property type="entry name" value="Cytochrom_C"/>
    <property type="match status" value="1"/>
</dbReference>
<evidence type="ECO:0000313" key="13">
    <source>
        <dbReference type="EMBL" id="SET51711.1"/>
    </source>
</evidence>
<dbReference type="Gene3D" id="1.10.760.10">
    <property type="entry name" value="Cytochrome c-like domain"/>
    <property type="match status" value="1"/>
</dbReference>
<dbReference type="GO" id="GO:0005886">
    <property type="term" value="C:plasma membrane"/>
    <property type="evidence" value="ECO:0007669"/>
    <property type="project" value="UniProtKB-SubCell"/>
</dbReference>
<keyword evidence="8" id="KW-1133">Transmembrane helix</keyword>
<dbReference type="GO" id="GO:0009055">
    <property type="term" value="F:electron transfer activity"/>
    <property type="evidence" value="ECO:0007669"/>
    <property type="project" value="InterPro"/>
</dbReference>
<evidence type="ECO:0000256" key="9">
    <source>
        <dbReference type="ARBA" id="ARBA00023004"/>
    </source>
</evidence>